<dbReference type="InterPro" id="IPR034086">
    <property type="entry name" value="PMEI_plant"/>
</dbReference>
<dbReference type="PANTHER" id="PTHR36710:SF18">
    <property type="entry name" value="PECTINESTERASE INHIBITOR 5-RELATED"/>
    <property type="match status" value="1"/>
</dbReference>
<dbReference type="SUPFAM" id="SSF101148">
    <property type="entry name" value="Plant invertase/pectin methylesterase inhibitor"/>
    <property type="match status" value="1"/>
</dbReference>
<dbReference type="KEGG" id="dcr:108201566"/>
<keyword evidence="2" id="KW-1015">Disulfide bond</keyword>
<evidence type="ECO:0000313" key="4">
    <source>
        <dbReference type="EMBL" id="WOH15816.1"/>
    </source>
</evidence>
<organism evidence="4 5">
    <name type="scientific">Daucus carota subsp. sativus</name>
    <name type="common">Carrot</name>
    <dbReference type="NCBI Taxonomy" id="79200"/>
    <lineage>
        <taxon>Eukaryota</taxon>
        <taxon>Viridiplantae</taxon>
        <taxon>Streptophyta</taxon>
        <taxon>Embryophyta</taxon>
        <taxon>Tracheophyta</taxon>
        <taxon>Spermatophyta</taxon>
        <taxon>Magnoliopsida</taxon>
        <taxon>eudicotyledons</taxon>
        <taxon>Gunneridae</taxon>
        <taxon>Pentapetalae</taxon>
        <taxon>asterids</taxon>
        <taxon>campanulids</taxon>
        <taxon>Apiales</taxon>
        <taxon>Apiaceae</taxon>
        <taxon>Apioideae</taxon>
        <taxon>Scandiceae</taxon>
        <taxon>Daucinae</taxon>
        <taxon>Daucus</taxon>
        <taxon>Daucus sect. Daucus</taxon>
    </lineage>
</organism>
<name>A0A175YGX1_DAUCS</name>
<dbReference type="CDD" id="cd15797">
    <property type="entry name" value="PMEI"/>
    <property type="match status" value="1"/>
</dbReference>
<dbReference type="GO" id="GO:0046910">
    <property type="term" value="F:pectinesterase inhibitor activity"/>
    <property type="evidence" value="ECO:0007669"/>
    <property type="project" value="InterPro"/>
</dbReference>
<dbReference type="InterPro" id="IPR035513">
    <property type="entry name" value="Invertase/methylesterase_inhib"/>
</dbReference>
<keyword evidence="5" id="KW-1185">Reference proteome</keyword>
<reference evidence="4" key="2">
    <citation type="submission" date="2022-03" db="EMBL/GenBank/DDBJ databases">
        <title>Draft title - Genomic analysis of global carrot germplasm unveils the trajectory of domestication and the origin of high carotenoid orange carrot.</title>
        <authorList>
            <person name="Iorizzo M."/>
            <person name="Ellison S."/>
            <person name="Senalik D."/>
            <person name="Macko-Podgorni A."/>
            <person name="Grzebelus D."/>
            <person name="Bostan H."/>
            <person name="Rolling W."/>
            <person name="Curaba J."/>
            <person name="Simon P."/>
        </authorList>
    </citation>
    <scope>NUCLEOTIDE SEQUENCE</scope>
    <source>
        <tissue evidence="4">Leaf</tissue>
    </source>
</reference>
<reference evidence="4" key="1">
    <citation type="journal article" date="2016" name="Nat. Genet.">
        <title>A high-quality carrot genome assembly provides new insights into carotenoid accumulation and asterid genome evolution.</title>
        <authorList>
            <person name="Iorizzo M."/>
            <person name="Ellison S."/>
            <person name="Senalik D."/>
            <person name="Zeng P."/>
            <person name="Satapoomin P."/>
            <person name="Huang J."/>
            <person name="Bowman M."/>
            <person name="Iovene M."/>
            <person name="Sanseverino W."/>
            <person name="Cavagnaro P."/>
            <person name="Yildiz M."/>
            <person name="Macko-Podgorni A."/>
            <person name="Moranska E."/>
            <person name="Grzebelus E."/>
            <person name="Grzebelus D."/>
            <person name="Ashrafi H."/>
            <person name="Zheng Z."/>
            <person name="Cheng S."/>
            <person name="Spooner D."/>
            <person name="Van Deynze A."/>
            <person name="Simon P."/>
        </authorList>
    </citation>
    <scope>NUCLEOTIDE SEQUENCE</scope>
    <source>
        <tissue evidence="4">Leaf</tissue>
    </source>
</reference>
<protein>
    <submittedName>
        <fullName evidence="4">Uncharacterized protein</fullName>
    </submittedName>
</protein>
<dbReference type="PANTHER" id="PTHR36710">
    <property type="entry name" value="PECTINESTERASE INHIBITOR-LIKE"/>
    <property type="match status" value="1"/>
</dbReference>
<dbReference type="NCBIfam" id="TIGR01614">
    <property type="entry name" value="PME_inhib"/>
    <property type="match status" value="1"/>
</dbReference>
<sequence length="172" mass="18834">MAFSYSFPWLPLLLLVAVSLTTTASADQALIDSICSTTSNQTLCHQILSPSVSADRAGLGKIAVDAALQKIHKSQNLIRKIDHEKAYNKTKYQFDSCLEEYDDALSYLKEAKLYFGEHVFEEASSQASAALTMMTTCLDDAPSAPPELTAAINEYKAYLCIVLAVAYVPRNV</sequence>
<dbReference type="Gene3D" id="1.20.140.40">
    <property type="entry name" value="Invertase/pectin methylesterase inhibitor family protein"/>
    <property type="match status" value="1"/>
</dbReference>
<dbReference type="Gramene" id="KZM82869">
    <property type="protein sequence ID" value="KZM82869"/>
    <property type="gene ID" value="DCAR_030438"/>
</dbReference>
<evidence type="ECO:0000256" key="1">
    <source>
        <dbReference type="ARBA" id="ARBA00022729"/>
    </source>
</evidence>
<dbReference type="OrthoDB" id="764172at2759"/>
<keyword evidence="1" id="KW-0732">Signal</keyword>
<gene>
    <name evidence="4" type="ORF">DCAR_0935362</name>
</gene>
<dbReference type="InterPro" id="IPR006501">
    <property type="entry name" value="Pectinesterase_inhib_dom"/>
</dbReference>
<accession>A0A175YGX1</accession>
<dbReference type="InterPro" id="IPR052421">
    <property type="entry name" value="PCW_Enzyme_Inhibitor"/>
</dbReference>
<dbReference type="Proteomes" id="UP000077755">
    <property type="component" value="Chromosome 9"/>
</dbReference>
<dbReference type="EMBL" id="CP093351">
    <property type="protein sequence ID" value="WOH15816.1"/>
    <property type="molecule type" value="Genomic_DNA"/>
</dbReference>
<proteinExistence type="inferred from homology"/>
<comment type="similarity">
    <text evidence="3">Belongs to the PMEI family.</text>
</comment>
<evidence type="ECO:0000256" key="3">
    <source>
        <dbReference type="ARBA" id="ARBA00038471"/>
    </source>
</evidence>
<dbReference type="SMART" id="SM00856">
    <property type="entry name" value="PMEI"/>
    <property type="match status" value="1"/>
</dbReference>
<dbReference type="AlphaFoldDB" id="A0A175YGX1"/>
<evidence type="ECO:0000313" key="5">
    <source>
        <dbReference type="Proteomes" id="UP000077755"/>
    </source>
</evidence>
<evidence type="ECO:0000256" key="2">
    <source>
        <dbReference type="ARBA" id="ARBA00023157"/>
    </source>
</evidence>
<dbReference type="OMA" id="INEYKAY"/>
<dbReference type="Pfam" id="PF04043">
    <property type="entry name" value="PMEI"/>
    <property type="match status" value="1"/>
</dbReference>